<sequence>MRIDHPPVVPRHLALAAAVAFLVAACTPRTVAGRSDASAAQPPVPRALWVEATDALLTPTAEWTNKVELADLNGDGLLDLLFANGGDYSTPGKPELNRAFYNVGAGKPFVERTTEVFGRTPDLARVVKARDFDGDGRVDVFVGTTYQTQSRLYLADGKGGFVERTASHLPVALLSVGDAEPGDVDGDGDLDLVLADWGPGNNMSNAGGRVRLWLNDGAGHFTDATAAQLPDELVRFSWDLELVDVDNDFDLDVLVSCKRCGGGSLYRNDGSGKFANDPRGLPQYTNNYEYEAMDLDGDGFLDLVTVNDGEIVGGVGSSRREHVLRNDGKGRYLDATDAWWPDRENIGEDDNVVAFLDVDSDGDADFVIGSLSGPDRLLLNDGRGHLRTANDVFVGDSTPGTLGLALGDLDGDGRMDVVQAQGEVKGAERERIYLGRGLVPDVSPPVVGPVAQVPSSNGVVVRARVHDRKGPTLSTEWRRVEVRWTSPAGAGATPLSWYGEFLWRAVVPTNAGGLRVCAVDAAGNESCRPVPASR</sequence>
<dbReference type="EMBL" id="CP053085">
    <property type="protein sequence ID" value="QJR37876.1"/>
    <property type="molecule type" value="Genomic_DNA"/>
</dbReference>
<dbReference type="PANTHER" id="PTHR44103">
    <property type="entry name" value="PROPROTEIN CONVERTASE P"/>
    <property type="match status" value="1"/>
</dbReference>
<evidence type="ECO:0000313" key="4">
    <source>
        <dbReference type="Proteomes" id="UP000500938"/>
    </source>
</evidence>
<evidence type="ECO:0000256" key="2">
    <source>
        <dbReference type="SAM" id="SignalP"/>
    </source>
</evidence>
<dbReference type="SUPFAM" id="SSF69318">
    <property type="entry name" value="Integrin alpha N-terminal domain"/>
    <property type="match status" value="1"/>
</dbReference>
<dbReference type="PROSITE" id="PS51257">
    <property type="entry name" value="PROKAR_LIPOPROTEIN"/>
    <property type="match status" value="1"/>
</dbReference>
<reference evidence="3 4" key="1">
    <citation type="submission" date="2020-05" db="EMBL/GenBank/DDBJ databases">
        <title>Complete genome sequence of Gemmatimonas greenlandica TET16.</title>
        <authorList>
            <person name="Zeng Y."/>
        </authorList>
    </citation>
    <scope>NUCLEOTIDE SEQUENCE [LARGE SCALE GENOMIC DNA]</scope>
    <source>
        <strain evidence="3 4">TET16</strain>
    </source>
</reference>
<feature type="chain" id="PRO_5026664768" evidence="2">
    <location>
        <begin position="33"/>
        <end position="534"/>
    </location>
</feature>
<keyword evidence="1 2" id="KW-0732">Signal</keyword>
<evidence type="ECO:0000313" key="3">
    <source>
        <dbReference type="EMBL" id="QJR37876.1"/>
    </source>
</evidence>
<protein>
    <submittedName>
        <fullName evidence="3">VCBS repeat-containing protein</fullName>
    </submittedName>
</protein>
<accession>A0A6M4IWF3</accession>
<dbReference type="KEGG" id="ggr:HKW67_21280"/>
<dbReference type="Pfam" id="PF13517">
    <property type="entry name" value="FG-GAP_3"/>
    <property type="match status" value="3"/>
</dbReference>
<dbReference type="InterPro" id="IPR028994">
    <property type="entry name" value="Integrin_alpha_N"/>
</dbReference>
<feature type="signal peptide" evidence="2">
    <location>
        <begin position="1"/>
        <end position="32"/>
    </location>
</feature>
<dbReference type="RefSeq" id="WP_171227312.1">
    <property type="nucleotide sequence ID" value="NZ_CP053085.1"/>
</dbReference>
<dbReference type="AlphaFoldDB" id="A0A6M4IWF3"/>
<dbReference type="Proteomes" id="UP000500938">
    <property type="component" value="Chromosome"/>
</dbReference>
<name>A0A6M4IWF3_9BACT</name>
<dbReference type="Gene3D" id="2.130.10.130">
    <property type="entry name" value="Integrin alpha, N-terminal"/>
    <property type="match status" value="2"/>
</dbReference>
<evidence type="ECO:0000256" key="1">
    <source>
        <dbReference type="ARBA" id="ARBA00022729"/>
    </source>
</evidence>
<dbReference type="PANTHER" id="PTHR44103:SF1">
    <property type="entry name" value="PROPROTEIN CONVERTASE P"/>
    <property type="match status" value="1"/>
</dbReference>
<keyword evidence="4" id="KW-1185">Reference proteome</keyword>
<organism evidence="3 4">
    <name type="scientific">Gemmatimonas groenlandica</name>
    <dbReference type="NCBI Taxonomy" id="2732249"/>
    <lineage>
        <taxon>Bacteria</taxon>
        <taxon>Pseudomonadati</taxon>
        <taxon>Gemmatimonadota</taxon>
        <taxon>Gemmatimonadia</taxon>
        <taxon>Gemmatimonadales</taxon>
        <taxon>Gemmatimonadaceae</taxon>
        <taxon>Gemmatimonas</taxon>
    </lineage>
</organism>
<dbReference type="InterPro" id="IPR013517">
    <property type="entry name" value="FG-GAP"/>
</dbReference>
<gene>
    <name evidence="3" type="ORF">HKW67_21280</name>
</gene>
<proteinExistence type="predicted"/>